<dbReference type="GO" id="GO:0006465">
    <property type="term" value="P:signal peptide processing"/>
    <property type="evidence" value="ECO:0007669"/>
    <property type="project" value="UniProtKB-UniRule"/>
</dbReference>
<organism evidence="3 4">
    <name type="scientific">Arthrobacter ulcerisalmonis</name>
    <dbReference type="NCBI Taxonomy" id="2483813"/>
    <lineage>
        <taxon>Bacteria</taxon>
        <taxon>Bacillati</taxon>
        <taxon>Actinomycetota</taxon>
        <taxon>Actinomycetes</taxon>
        <taxon>Micrococcales</taxon>
        <taxon>Micrococcaceae</taxon>
        <taxon>Arthrobacter</taxon>
    </lineage>
</organism>
<name>A0A3P5W9R1_9MICC</name>
<gene>
    <name evidence="3" type="primary">sipW</name>
    <name evidence="3" type="ORF">PSET11_00180</name>
</gene>
<evidence type="ECO:0000256" key="1">
    <source>
        <dbReference type="NCBIfam" id="TIGR02228"/>
    </source>
</evidence>
<dbReference type="PANTHER" id="PTHR10806:SF6">
    <property type="entry name" value="SIGNAL PEPTIDASE COMPLEX CATALYTIC SUBUNIT SEC11"/>
    <property type="match status" value="1"/>
</dbReference>
<dbReference type="NCBIfam" id="TIGR02228">
    <property type="entry name" value="sigpep_I_arch"/>
    <property type="match status" value="1"/>
</dbReference>
<keyword evidence="2" id="KW-0812">Transmembrane</keyword>
<evidence type="ECO:0000256" key="2">
    <source>
        <dbReference type="SAM" id="Phobius"/>
    </source>
</evidence>
<feature type="transmembrane region" description="Helical" evidence="2">
    <location>
        <begin position="131"/>
        <end position="157"/>
    </location>
</feature>
<dbReference type="InterPro" id="IPR019533">
    <property type="entry name" value="Peptidase_S26"/>
</dbReference>
<accession>A0A3P5W9R1</accession>
<keyword evidence="2" id="KW-1133">Transmembrane helix</keyword>
<keyword evidence="4" id="KW-1185">Reference proteome</keyword>
<dbReference type="GO" id="GO:0004252">
    <property type="term" value="F:serine-type endopeptidase activity"/>
    <property type="evidence" value="ECO:0007669"/>
    <property type="project" value="UniProtKB-UniRule"/>
</dbReference>
<dbReference type="GO" id="GO:0009003">
    <property type="term" value="F:signal peptidase activity"/>
    <property type="evidence" value="ECO:0007669"/>
    <property type="project" value="UniProtKB-EC"/>
</dbReference>
<feature type="transmembrane region" description="Helical" evidence="2">
    <location>
        <begin position="12"/>
        <end position="40"/>
    </location>
</feature>
<keyword evidence="3" id="KW-0378">Hydrolase</keyword>
<dbReference type="Proteomes" id="UP000280861">
    <property type="component" value="Unassembled WGS sequence"/>
</dbReference>
<reference evidence="3 4" key="1">
    <citation type="submission" date="2018-11" db="EMBL/GenBank/DDBJ databases">
        <authorList>
            <person name="Criscuolo A."/>
        </authorList>
    </citation>
    <scope>NUCLEOTIDE SEQUENCE [LARGE SCALE GENOMIC DNA]</scope>
    <source>
        <strain evidence="3">AT11b</strain>
    </source>
</reference>
<protein>
    <recommendedName>
        <fullName evidence="1">Signal peptidase I</fullName>
        <ecNumber evidence="1">3.4.21.89</ecNumber>
    </recommendedName>
</protein>
<dbReference type="CDD" id="cd06530">
    <property type="entry name" value="S26_SPase_I"/>
    <property type="match status" value="1"/>
</dbReference>
<dbReference type="GO" id="GO:0016020">
    <property type="term" value="C:membrane"/>
    <property type="evidence" value="ECO:0007669"/>
    <property type="project" value="UniProtKB-UniRule"/>
</dbReference>
<dbReference type="PANTHER" id="PTHR10806">
    <property type="entry name" value="SIGNAL PEPTIDASE COMPLEX CATALYTIC SUBUNIT SEC11"/>
    <property type="match status" value="1"/>
</dbReference>
<dbReference type="InterPro" id="IPR001733">
    <property type="entry name" value="Peptidase_S26B"/>
</dbReference>
<proteinExistence type="predicted"/>
<evidence type="ECO:0000313" key="4">
    <source>
        <dbReference type="Proteomes" id="UP000280861"/>
    </source>
</evidence>
<dbReference type="OrthoDB" id="3790724at2"/>
<dbReference type="EC" id="3.4.21.89" evidence="1"/>
<dbReference type="AlphaFoldDB" id="A0A3P5W9R1"/>
<evidence type="ECO:0000313" key="3">
    <source>
        <dbReference type="EMBL" id="VDC18314.1"/>
    </source>
</evidence>
<keyword evidence="2" id="KW-0472">Membrane</keyword>
<dbReference type="RefSeq" id="WP_124089814.1">
    <property type="nucleotide sequence ID" value="NZ_CBCRYA010000006.1"/>
</dbReference>
<sequence length="176" mass="18735">MSRPGQRLREWVLNIAAVAGSICILLTVAAVLLNISLIMFKTGSMSPTIPAGSLAVVREVPAADVKVGDVVTVARGEKLPVTHRVTSVTPGIAGQMVITMKGDANAVEDPEPYTVQNVRQVLWSVPGLANWVVVVSHPLVMGGITLAVAGFVTWVLWPRNQVVRPRRPRPAHAAGK</sequence>
<dbReference type="EMBL" id="UXAU01000009">
    <property type="protein sequence ID" value="VDC18314.1"/>
    <property type="molecule type" value="Genomic_DNA"/>
</dbReference>